<feature type="compositionally biased region" description="Basic and acidic residues" evidence="1">
    <location>
        <begin position="106"/>
        <end position="117"/>
    </location>
</feature>
<reference evidence="3 4" key="1">
    <citation type="submission" date="2019-12" db="EMBL/GenBank/DDBJ databases">
        <authorList>
            <person name="Kim Y.S."/>
        </authorList>
    </citation>
    <scope>NUCLEOTIDE SEQUENCE [LARGE SCALE GENOMIC DNA]</scope>
    <source>
        <strain evidence="3 4">GA093</strain>
    </source>
</reference>
<dbReference type="Proteomes" id="UP000471501">
    <property type="component" value="Unassembled WGS sequence"/>
</dbReference>
<feature type="region of interest" description="Disordered" evidence="1">
    <location>
        <begin position="96"/>
        <end position="126"/>
    </location>
</feature>
<evidence type="ECO:0000256" key="1">
    <source>
        <dbReference type="SAM" id="MobiDB-lite"/>
    </source>
</evidence>
<protein>
    <submittedName>
        <fullName evidence="3">Uncharacterized protein</fullName>
    </submittedName>
</protein>
<dbReference type="RefSeq" id="WP_160375603.1">
    <property type="nucleotide sequence ID" value="NZ_WSTB01000008.1"/>
</dbReference>
<feature type="chain" id="PRO_5026198886" evidence="2">
    <location>
        <begin position="20"/>
        <end position="158"/>
    </location>
</feature>
<comment type="caution">
    <text evidence="3">The sequence shown here is derived from an EMBL/GenBank/DDBJ whole genome shotgun (WGS) entry which is preliminary data.</text>
</comment>
<gene>
    <name evidence="3" type="ORF">GON26_15060</name>
</gene>
<feature type="signal peptide" evidence="2">
    <location>
        <begin position="1"/>
        <end position="19"/>
    </location>
</feature>
<organism evidence="3 4">
    <name type="scientific">Flavobacterium hydrocarbonoxydans</name>
    <dbReference type="NCBI Taxonomy" id="2683249"/>
    <lineage>
        <taxon>Bacteria</taxon>
        <taxon>Pseudomonadati</taxon>
        <taxon>Bacteroidota</taxon>
        <taxon>Flavobacteriia</taxon>
        <taxon>Flavobacteriales</taxon>
        <taxon>Flavobacteriaceae</taxon>
        <taxon>Flavobacterium</taxon>
    </lineage>
</organism>
<evidence type="ECO:0000313" key="4">
    <source>
        <dbReference type="Proteomes" id="UP000471501"/>
    </source>
</evidence>
<proteinExistence type="predicted"/>
<name>A0A6I4NT55_9FLAO</name>
<dbReference type="EMBL" id="WSTB01000008">
    <property type="protein sequence ID" value="MWB95685.1"/>
    <property type="molecule type" value="Genomic_DNA"/>
</dbReference>
<keyword evidence="4" id="KW-1185">Reference proteome</keyword>
<keyword evidence="2" id="KW-0732">Signal</keyword>
<evidence type="ECO:0000256" key="2">
    <source>
        <dbReference type="SAM" id="SignalP"/>
    </source>
</evidence>
<sequence>MNIRLIVILILLFPFFVNAQNFKPVQIQPPFELGTSPFTPRNPKLPQLETVKPISQSHVQNMRSKLARKEQEIIKLEKKIWADEDDLKEKLKNLENLENATENSNDPDHQKKIENSKKQIAKSQSKLNEAEVKLKLKLKKLEDLEKALEEAKFKRIEN</sequence>
<dbReference type="AlphaFoldDB" id="A0A6I4NT55"/>
<accession>A0A6I4NT55</accession>
<evidence type="ECO:0000313" key="3">
    <source>
        <dbReference type="EMBL" id="MWB95685.1"/>
    </source>
</evidence>